<evidence type="ECO:0000313" key="3">
    <source>
        <dbReference type="Proteomes" id="UP001501442"/>
    </source>
</evidence>
<comment type="caution">
    <text evidence="2">The sequence shown here is derived from an EMBL/GenBank/DDBJ whole genome shotgun (WGS) entry which is preliminary data.</text>
</comment>
<reference evidence="3" key="1">
    <citation type="journal article" date="2019" name="Int. J. Syst. Evol. Microbiol.">
        <title>The Global Catalogue of Microorganisms (GCM) 10K type strain sequencing project: providing services to taxonomists for standard genome sequencing and annotation.</title>
        <authorList>
            <consortium name="The Broad Institute Genomics Platform"/>
            <consortium name="The Broad Institute Genome Sequencing Center for Infectious Disease"/>
            <person name="Wu L."/>
            <person name="Ma J."/>
        </authorList>
    </citation>
    <scope>NUCLEOTIDE SEQUENCE [LARGE SCALE GENOMIC DNA]</scope>
    <source>
        <strain evidence="3">JCM 17939</strain>
    </source>
</reference>
<accession>A0ABP8UNA4</accession>
<dbReference type="Pfam" id="PF19054">
    <property type="entry name" value="DUF5753"/>
    <property type="match status" value="1"/>
</dbReference>
<feature type="domain" description="HTH cro/C1-type" evidence="1">
    <location>
        <begin position="16"/>
        <end position="70"/>
    </location>
</feature>
<dbReference type="SMART" id="SM00530">
    <property type="entry name" value="HTH_XRE"/>
    <property type="match status" value="1"/>
</dbReference>
<dbReference type="EMBL" id="BAABHK010000011">
    <property type="protein sequence ID" value="GAA4633096.1"/>
    <property type="molecule type" value="Genomic_DNA"/>
</dbReference>
<dbReference type="Gene3D" id="1.10.260.40">
    <property type="entry name" value="lambda repressor-like DNA-binding domains"/>
    <property type="match status" value="1"/>
</dbReference>
<name>A0ABP8UNA4_9ACTN</name>
<proteinExistence type="predicted"/>
<dbReference type="InterPro" id="IPR043917">
    <property type="entry name" value="DUF5753"/>
</dbReference>
<dbReference type="PROSITE" id="PS50943">
    <property type="entry name" value="HTH_CROC1"/>
    <property type="match status" value="1"/>
</dbReference>
<keyword evidence="3" id="KW-1185">Reference proteome</keyword>
<dbReference type="Pfam" id="PF13560">
    <property type="entry name" value="HTH_31"/>
    <property type="match status" value="1"/>
</dbReference>
<evidence type="ECO:0000259" key="1">
    <source>
        <dbReference type="PROSITE" id="PS50943"/>
    </source>
</evidence>
<organism evidence="2 3">
    <name type="scientific">Actinoallomurus vinaceus</name>
    <dbReference type="NCBI Taxonomy" id="1080074"/>
    <lineage>
        <taxon>Bacteria</taxon>
        <taxon>Bacillati</taxon>
        <taxon>Actinomycetota</taxon>
        <taxon>Actinomycetes</taxon>
        <taxon>Streptosporangiales</taxon>
        <taxon>Thermomonosporaceae</taxon>
        <taxon>Actinoallomurus</taxon>
    </lineage>
</organism>
<sequence length="280" mass="32097">MTYTPTLRARRVARELKHLRKERKLTGDDVCRLLGWDTSKLSRMENANMRTTSGEVMELLEVYGITGPRRQEMIQLARDARKKGWWQDYTDEVKAGFSDYLALEDEAQTYRAYDVQLIPGPFQTEEYMRAIYRGARPRTEAETQRMVEVRLARKERLTSSVDSLHVIQVIEEAALRRIVGGRGTMRAQLNHLLELGDLANISIQVVPYRAGVHAAIDGPFILLTFDSYPDVLYVEHLMGCLYLEMPEETTRGSLVFDHLRASALNASDSRALIKEVARDF</sequence>
<gene>
    <name evidence="2" type="ORF">GCM10023196_069290</name>
</gene>
<dbReference type="InterPro" id="IPR010982">
    <property type="entry name" value="Lambda_DNA-bd_dom_sf"/>
</dbReference>
<protein>
    <submittedName>
        <fullName evidence="2">Helix-turn-helix transcriptional regulator</fullName>
    </submittedName>
</protein>
<dbReference type="Proteomes" id="UP001501442">
    <property type="component" value="Unassembled WGS sequence"/>
</dbReference>
<dbReference type="SUPFAM" id="SSF47413">
    <property type="entry name" value="lambda repressor-like DNA-binding domains"/>
    <property type="match status" value="1"/>
</dbReference>
<dbReference type="CDD" id="cd00093">
    <property type="entry name" value="HTH_XRE"/>
    <property type="match status" value="1"/>
</dbReference>
<dbReference type="RefSeq" id="WP_345436078.1">
    <property type="nucleotide sequence ID" value="NZ_BAABHK010000011.1"/>
</dbReference>
<dbReference type="InterPro" id="IPR001387">
    <property type="entry name" value="Cro/C1-type_HTH"/>
</dbReference>
<evidence type="ECO:0000313" key="2">
    <source>
        <dbReference type="EMBL" id="GAA4633096.1"/>
    </source>
</evidence>